<comment type="similarity">
    <text evidence="1">Belongs to the arginase family. Agmatinase subfamily.</text>
</comment>
<comment type="caution">
    <text evidence="5">The sequence shown here is derived from an EMBL/GenBank/DDBJ whole genome shotgun (WGS) entry which is preliminary data.</text>
</comment>
<dbReference type="Gene3D" id="3.40.800.10">
    <property type="entry name" value="Ureohydrolase domain"/>
    <property type="match status" value="1"/>
</dbReference>
<dbReference type="InterPro" id="IPR020855">
    <property type="entry name" value="Ureohydrolase_Mn_BS"/>
</dbReference>
<protein>
    <submittedName>
        <fullName evidence="5">Agmatinase</fullName>
    </submittedName>
</protein>
<dbReference type="PROSITE" id="PS01053">
    <property type="entry name" value="ARGINASE_1"/>
    <property type="match status" value="1"/>
</dbReference>
<keyword evidence="2" id="KW-0479">Metal-binding</keyword>
<evidence type="ECO:0000256" key="1">
    <source>
        <dbReference type="ARBA" id="ARBA00009227"/>
    </source>
</evidence>
<dbReference type="Pfam" id="PF00491">
    <property type="entry name" value="Arginase"/>
    <property type="match status" value="1"/>
</dbReference>
<evidence type="ECO:0000256" key="3">
    <source>
        <dbReference type="ARBA" id="ARBA00022801"/>
    </source>
</evidence>
<dbReference type="EMBL" id="BSDD01000001">
    <property type="protein sequence ID" value="GLH69081.1"/>
    <property type="molecule type" value="Genomic_DNA"/>
</dbReference>
<dbReference type="PIRSF" id="PIRSF036979">
    <property type="entry name" value="Arginase"/>
    <property type="match status" value="1"/>
</dbReference>
<dbReference type="Proteomes" id="UP001165089">
    <property type="component" value="Unassembled WGS sequence"/>
</dbReference>
<dbReference type="RefSeq" id="WP_285722854.1">
    <property type="nucleotide sequence ID" value="NZ_BSDD01000001.1"/>
</dbReference>
<dbReference type="InterPro" id="IPR023696">
    <property type="entry name" value="Ureohydrolase_dom_sf"/>
</dbReference>
<dbReference type="PANTHER" id="PTHR11358">
    <property type="entry name" value="ARGINASE/AGMATINASE"/>
    <property type="match status" value="1"/>
</dbReference>
<evidence type="ECO:0000256" key="4">
    <source>
        <dbReference type="RuleBase" id="RU003684"/>
    </source>
</evidence>
<evidence type="ECO:0000313" key="6">
    <source>
        <dbReference type="Proteomes" id="UP001165089"/>
    </source>
</evidence>
<dbReference type="PANTHER" id="PTHR11358:SF26">
    <property type="entry name" value="GUANIDINO ACID HYDROLASE, MITOCHONDRIAL"/>
    <property type="match status" value="1"/>
</dbReference>
<dbReference type="SUPFAM" id="SSF52768">
    <property type="entry name" value="Arginase/deacetylase"/>
    <property type="match status" value="1"/>
</dbReference>
<dbReference type="PRINTS" id="PR00116">
    <property type="entry name" value="ARGINASE"/>
</dbReference>
<organism evidence="5 6">
    <name type="scientific">Geothrix rubra</name>
    <dbReference type="NCBI Taxonomy" id="2927977"/>
    <lineage>
        <taxon>Bacteria</taxon>
        <taxon>Pseudomonadati</taxon>
        <taxon>Acidobacteriota</taxon>
        <taxon>Holophagae</taxon>
        <taxon>Holophagales</taxon>
        <taxon>Holophagaceae</taxon>
        <taxon>Geothrix</taxon>
    </lineage>
</organism>
<evidence type="ECO:0000256" key="2">
    <source>
        <dbReference type="ARBA" id="ARBA00022723"/>
    </source>
</evidence>
<keyword evidence="6" id="KW-1185">Reference proteome</keyword>
<name>A0ABQ5Q3S6_9BACT</name>
<keyword evidence="3 4" id="KW-0378">Hydrolase</keyword>
<sequence>MSADAIFQGLRTGLTPFLGLPLTLEPRAVAGVVLGAPCDAGVLHRPGARLGPWALRAAAMGLGTRPMPERLREGREPLAPAAAEGWVDGGNIPTLPFSLGEALAAVQATVGDWVRFGCRTLMLGGDHAMTLGALRALARQHGPLGLLHLDAHPDAADGAAWGTEIHHGTWVRQALLEGLLDPERVLQAGLRAPRFDDGELAFLAAAGVRMWSPADLRDPLLSLQLKEDLARVGEGPAYVSVDLDALDPVLAPAVAEPVPGGLALAEALRLVHAARAWPRPWVGADLMELAPDLEGGEATARVAAHLALHLLA</sequence>
<evidence type="ECO:0000313" key="5">
    <source>
        <dbReference type="EMBL" id="GLH69081.1"/>
    </source>
</evidence>
<dbReference type="PROSITE" id="PS51409">
    <property type="entry name" value="ARGINASE_2"/>
    <property type="match status" value="1"/>
</dbReference>
<dbReference type="InterPro" id="IPR006035">
    <property type="entry name" value="Ureohydrolase"/>
</dbReference>
<accession>A0ABQ5Q3S6</accession>
<reference evidence="5 6" key="1">
    <citation type="journal article" date="2023" name="Antonie Van Leeuwenhoek">
        <title>Mesoterricola silvestris gen. nov., sp. nov., Mesoterricola sediminis sp. nov., Geothrix oryzae sp. nov., Geothrix edaphica sp. nov., Geothrix rubra sp. nov., and Geothrix limicola sp. nov., six novel members of Acidobacteriota isolated from soils.</title>
        <authorList>
            <person name="Itoh H."/>
            <person name="Sugisawa Y."/>
            <person name="Mise K."/>
            <person name="Xu Z."/>
            <person name="Kuniyasu M."/>
            <person name="Ushijima N."/>
            <person name="Kawano K."/>
            <person name="Kobayashi E."/>
            <person name="Shiratori Y."/>
            <person name="Masuda Y."/>
            <person name="Senoo K."/>
        </authorList>
    </citation>
    <scope>NUCLEOTIDE SEQUENCE [LARGE SCALE GENOMIC DNA]</scope>
    <source>
        <strain evidence="5 6">Red803</strain>
    </source>
</reference>
<gene>
    <name evidence="5" type="primary">speB</name>
    <name evidence="5" type="ORF">GETHPA_06140</name>
</gene>
<proteinExistence type="inferred from homology"/>